<evidence type="ECO:0000313" key="2">
    <source>
        <dbReference type="Proteomes" id="UP001230649"/>
    </source>
</evidence>
<sequence>MKLLTLSALVLSTASLISATPAPIAGPQGVVDLVSWGASALSEQLGHQAAVQDDGMKTMASWSWTDCGLATDAVQIKEINVNPDPPSPGKNLTVNVKAEVLKTIEEGAWAHVVVKLGLIKLLQKDFDICEEARNANATVQCPIQPGSYDVNQTVELPREIPRAKFAVNVQVYDKDDEDLACVNLFVDFLPGRG</sequence>
<proteinExistence type="predicted"/>
<dbReference type="EMBL" id="JASBWS010000012">
    <property type="protein sequence ID" value="KAJ9113579.1"/>
    <property type="molecule type" value="Genomic_DNA"/>
</dbReference>
<reference evidence="1" key="1">
    <citation type="submission" date="2023-04" db="EMBL/GenBank/DDBJ databases">
        <title>Draft Genome sequencing of Naganishia species isolated from polar environments using Oxford Nanopore Technology.</title>
        <authorList>
            <person name="Leo P."/>
            <person name="Venkateswaran K."/>
        </authorList>
    </citation>
    <scope>NUCLEOTIDE SEQUENCE</scope>
    <source>
        <strain evidence="1">MNA-CCFEE 5262</strain>
    </source>
</reference>
<comment type="caution">
    <text evidence="1">The sequence shown here is derived from an EMBL/GenBank/DDBJ whole genome shotgun (WGS) entry which is preliminary data.</text>
</comment>
<accession>A0ACC2WQY3</accession>
<gene>
    <name evidence="1" type="primary">NPC2</name>
    <name evidence="1" type="ORF">QFC20_001931</name>
</gene>
<keyword evidence="2" id="KW-1185">Reference proteome</keyword>
<dbReference type="Proteomes" id="UP001230649">
    <property type="component" value="Unassembled WGS sequence"/>
</dbReference>
<name>A0ACC2WQY3_9TREE</name>
<organism evidence="1 2">
    <name type="scientific">Naganishia adeliensis</name>
    <dbReference type="NCBI Taxonomy" id="92952"/>
    <lineage>
        <taxon>Eukaryota</taxon>
        <taxon>Fungi</taxon>
        <taxon>Dikarya</taxon>
        <taxon>Basidiomycota</taxon>
        <taxon>Agaricomycotina</taxon>
        <taxon>Tremellomycetes</taxon>
        <taxon>Filobasidiales</taxon>
        <taxon>Filobasidiaceae</taxon>
        <taxon>Naganishia</taxon>
    </lineage>
</organism>
<protein>
    <submittedName>
        <fullName evidence="1">Phosphatidylglycerol/phosphatidylinositol transfer protein</fullName>
    </submittedName>
</protein>
<evidence type="ECO:0000313" key="1">
    <source>
        <dbReference type="EMBL" id="KAJ9113579.1"/>
    </source>
</evidence>